<accession>A0A7S3ZWS3</accession>
<evidence type="ECO:0000256" key="1">
    <source>
        <dbReference type="SAM" id="MobiDB-lite"/>
    </source>
</evidence>
<feature type="region of interest" description="Disordered" evidence="1">
    <location>
        <begin position="141"/>
        <end position="175"/>
    </location>
</feature>
<feature type="compositionally biased region" description="Basic residues" evidence="1">
    <location>
        <begin position="158"/>
        <end position="170"/>
    </location>
</feature>
<evidence type="ECO:0000313" key="2">
    <source>
        <dbReference type="EMBL" id="CAE0696559.1"/>
    </source>
</evidence>
<feature type="region of interest" description="Disordered" evidence="1">
    <location>
        <begin position="254"/>
        <end position="278"/>
    </location>
</feature>
<organism evidence="2">
    <name type="scientific">Pelagomonas calceolata</name>
    <dbReference type="NCBI Taxonomy" id="35677"/>
    <lineage>
        <taxon>Eukaryota</taxon>
        <taxon>Sar</taxon>
        <taxon>Stramenopiles</taxon>
        <taxon>Ochrophyta</taxon>
        <taxon>Pelagophyceae</taxon>
        <taxon>Pelagomonadales</taxon>
        <taxon>Pelagomonadaceae</taxon>
        <taxon>Pelagomonas</taxon>
    </lineage>
</organism>
<protein>
    <submittedName>
        <fullName evidence="2">Uncharacterized protein</fullName>
    </submittedName>
</protein>
<keyword evidence="4" id="KW-1185">Reference proteome</keyword>
<proteinExistence type="predicted"/>
<dbReference type="AlphaFoldDB" id="A0A7S3ZWS3"/>
<feature type="region of interest" description="Disordered" evidence="1">
    <location>
        <begin position="1"/>
        <end position="24"/>
    </location>
</feature>
<reference evidence="2" key="1">
    <citation type="submission" date="2021-01" db="EMBL/GenBank/DDBJ databases">
        <authorList>
            <person name="Corre E."/>
            <person name="Pelletier E."/>
            <person name="Niang G."/>
            <person name="Scheremetjew M."/>
            <person name="Finn R."/>
            <person name="Kale V."/>
            <person name="Holt S."/>
            <person name="Cochrane G."/>
            <person name="Meng A."/>
            <person name="Brown T."/>
            <person name="Cohen L."/>
        </authorList>
    </citation>
    <scope>NUCLEOTIDE SEQUENCE</scope>
    <source>
        <strain evidence="2">CCMP1756</strain>
    </source>
</reference>
<dbReference type="Proteomes" id="UP000789595">
    <property type="component" value="Unassembled WGS sequence"/>
</dbReference>
<name>A0A7S3ZWS3_9STRA</name>
<reference evidence="3" key="2">
    <citation type="submission" date="2021-11" db="EMBL/GenBank/DDBJ databases">
        <authorList>
            <consortium name="Genoscope - CEA"/>
            <person name="William W."/>
        </authorList>
    </citation>
    <scope>NUCLEOTIDE SEQUENCE</scope>
</reference>
<evidence type="ECO:0000313" key="4">
    <source>
        <dbReference type="Proteomes" id="UP000789595"/>
    </source>
</evidence>
<dbReference type="InterPro" id="IPR019129">
    <property type="entry name" value="Folate-sensitive_fs_Fra10Ac1"/>
</dbReference>
<evidence type="ECO:0000313" key="3">
    <source>
        <dbReference type="EMBL" id="CAH0364087.1"/>
    </source>
</evidence>
<gene>
    <name evidence="2" type="ORF">PCAL00307_LOCUS11995</name>
    <name evidence="3" type="ORF">PECAL_1P04390</name>
</gene>
<dbReference type="OrthoDB" id="197967at2759"/>
<feature type="compositionally biased region" description="Polar residues" evidence="1">
    <location>
        <begin position="1"/>
        <end position="13"/>
    </location>
</feature>
<dbReference type="Pfam" id="PF09725">
    <property type="entry name" value="Fra10Ac1"/>
    <property type="match status" value="1"/>
</dbReference>
<feature type="compositionally biased region" description="Basic residues" evidence="1">
    <location>
        <begin position="141"/>
        <end position="150"/>
    </location>
</feature>
<dbReference type="EMBL" id="CAKKNE010000001">
    <property type="protein sequence ID" value="CAH0364087.1"/>
    <property type="molecule type" value="Genomic_DNA"/>
</dbReference>
<dbReference type="EMBL" id="HBIW01013964">
    <property type="protein sequence ID" value="CAE0696559.1"/>
    <property type="molecule type" value="Transcribed_RNA"/>
</dbReference>
<sequence length="278" mass="32119">MQRQPSDASSTLTDALDEGAGAAQTQRIFRQEHEFVRDDDADAENARRWETRMARRYYDALHKEYAICDLSRWREGAVGLRWRTAAEVTSGKGERICAARGCDSRDGLRSFELPFEYVEQGERKLELVKCRACRGCAKKLKGRKRSRSRSRSRDRSRRDRKKKKKDKKSKAPVIPEADVKFMDTLRRDIQTMGPLRSNHLNAFYKRHPEIPPKGSGAGTWIAKRCQHYGLIVKKPEKYGGAMEFQLAPTQSRKLNIVADRQEDRPPSQLPDDRRLNKL</sequence>
<feature type="compositionally biased region" description="Basic and acidic residues" evidence="1">
    <location>
        <begin position="259"/>
        <end position="278"/>
    </location>
</feature>